<evidence type="ECO:0000256" key="6">
    <source>
        <dbReference type="ARBA" id="ARBA00023141"/>
    </source>
</evidence>
<dbReference type="NCBIfam" id="TIGR00262">
    <property type="entry name" value="trpA"/>
    <property type="match status" value="1"/>
</dbReference>
<dbReference type="EMBL" id="FZNQ01000005">
    <property type="protein sequence ID" value="SNR40782.1"/>
    <property type="molecule type" value="Genomic_DNA"/>
</dbReference>
<accession>A0A238W2K3</accession>
<dbReference type="PANTHER" id="PTHR43406">
    <property type="entry name" value="TRYPTOPHAN SYNTHASE, ALPHA CHAIN"/>
    <property type="match status" value="1"/>
</dbReference>
<evidence type="ECO:0000256" key="5">
    <source>
        <dbReference type="ARBA" id="ARBA00022822"/>
    </source>
</evidence>
<dbReference type="SUPFAM" id="SSF51366">
    <property type="entry name" value="Ribulose-phoshate binding barrel"/>
    <property type="match status" value="1"/>
</dbReference>
<dbReference type="OrthoDB" id="25658at2157"/>
<dbReference type="HAMAP" id="MF_00131">
    <property type="entry name" value="Trp_synth_alpha"/>
    <property type="match status" value="1"/>
</dbReference>
<dbReference type="GO" id="GO:0004834">
    <property type="term" value="F:tryptophan synthase activity"/>
    <property type="evidence" value="ECO:0007669"/>
    <property type="project" value="UniProtKB-UniRule"/>
</dbReference>
<comment type="subunit">
    <text evidence="3 9">Tetramer of two alpha and two beta chains.</text>
</comment>
<keyword evidence="13" id="KW-1185">Reference proteome</keyword>
<feature type="compositionally biased region" description="Acidic residues" evidence="11">
    <location>
        <begin position="318"/>
        <end position="330"/>
    </location>
</feature>
<evidence type="ECO:0000313" key="13">
    <source>
        <dbReference type="Proteomes" id="UP000198397"/>
    </source>
</evidence>
<feature type="active site" description="Proton acceptor" evidence="9">
    <location>
        <position position="73"/>
    </location>
</feature>
<protein>
    <recommendedName>
        <fullName evidence="9">Tryptophan synthase alpha chain</fullName>
        <ecNumber evidence="9">4.2.1.20</ecNumber>
    </recommendedName>
</protein>
<dbReference type="InterPro" id="IPR011060">
    <property type="entry name" value="RibuloseP-bd_barrel"/>
</dbReference>
<reference evidence="12 13" key="1">
    <citation type="submission" date="2017-06" db="EMBL/GenBank/DDBJ databases">
        <authorList>
            <person name="Kim H.J."/>
            <person name="Triplett B.A."/>
        </authorList>
    </citation>
    <scope>NUCLEOTIDE SEQUENCE [LARGE SCALE GENOMIC DNA]</scope>
    <source>
        <strain evidence="12 13">DSM 8800</strain>
    </source>
</reference>
<dbReference type="AlphaFoldDB" id="A0A238W2K3"/>
<keyword evidence="7 9" id="KW-0456">Lyase</keyword>
<dbReference type="Pfam" id="PF00290">
    <property type="entry name" value="Trp_syntA"/>
    <property type="match status" value="1"/>
</dbReference>
<dbReference type="EC" id="4.2.1.20" evidence="9"/>
<feature type="active site" description="Proton acceptor" evidence="9">
    <location>
        <position position="84"/>
    </location>
</feature>
<dbReference type="CDD" id="cd04724">
    <property type="entry name" value="Tryptophan_synthase_alpha"/>
    <property type="match status" value="1"/>
</dbReference>
<dbReference type="PANTHER" id="PTHR43406:SF1">
    <property type="entry name" value="TRYPTOPHAN SYNTHASE ALPHA CHAIN, CHLOROPLASTIC"/>
    <property type="match status" value="1"/>
</dbReference>
<feature type="region of interest" description="Disordered" evidence="11">
    <location>
        <begin position="305"/>
        <end position="339"/>
    </location>
</feature>
<dbReference type="GO" id="GO:0005829">
    <property type="term" value="C:cytosol"/>
    <property type="evidence" value="ECO:0007669"/>
    <property type="project" value="TreeGrafter"/>
</dbReference>
<evidence type="ECO:0000313" key="12">
    <source>
        <dbReference type="EMBL" id="SNR40782.1"/>
    </source>
</evidence>
<evidence type="ECO:0000256" key="3">
    <source>
        <dbReference type="ARBA" id="ARBA00011270"/>
    </source>
</evidence>
<comment type="pathway">
    <text evidence="2 9">Amino-acid biosynthesis; L-tryptophan biosynthesis; L-tryptophan from chorismate: step 5/5.</text>
</comment>
<keyword evidence="6 9" id="KW-0057">Aromatic amino acid biosynthesis</keyword>
<evidence type="ECO:0000256" key="1">
    <source>
        <dbReference type="ARBA" id="ARBA00003365"/>
    </source>
</evidence>
<evidence type="ECO:0000256" key="10">
    <source>
        <dbReference type="RuleBase" id="RU003662"/>
    </source>
</evidence>
<sequence>MADDGAIDGNATDDGAAGNPADTAVSTGNSDAIAAAFADGPAYIPYLAVGDPDYDSSLAYVEALDRGGADIIELGLPFSEPIAEGPTIQGAVVRALEGGMTPDRFFAFVEELDVDAPLVCMTYYNLIYQYGASEARSASDASGDAASHDGPRPFVERAAAVGIEGFVVPDLPAEEADPLREACDEFGLDLVFIVAPTTAGERLERIMEHVSGYVYVQARLGTTGAKSDVSDQTTESLARIREYDVPKAVGFGISAGEHAERIVAAGADGVIVGSALVDIVAAGHEEGRSVEEVADELEALSRELKAGAERGLSARDAGDDDDGEGAEADPDPASPGDAR</sequence>
<dbReference type="InterPro" id="IPR013785">
    <property type="entry name" value="Aldolase_TIM"/>
</dbReference>
<name>A0A238W2K3_HALVU</name>
<evidence type="ECO:0000256" key="11">
    <source>
        <dbReference type="SAM" id="MobiDB-lite"/>
    </source>
</evidence>
<proteinExistence type="inferred from homology"/>
<dbReference type="UniPathway" id="UPA00035">
    <property type="reaction ID" value="UER00044"/>
</dbReference>
<gene>
    <name evidence="9" type="primary">trpA</name>
    <name evidence="12" type="ORF">SAMN06264855_10563</name>
</gene>
<comment type="catalytic activity">
    <reaction evidence="8 9">
        <text>(1S,2R)-1-C-(indol-3-yl)glycerol 3-phosphate + L-serine = D-glyceraldehyde 3-phosphate + L-tryptophan + H2O</text>
        <dbReference type="Rhea" id="RHEA:10532"/>
        <dbReference type="ChEBI" id="CHEBI:15377"/>
        <dbReference type="ChEBI" id="CHEBI:33384"/>
        <dbReference type="ChEBI" id="CHEBI:57912"/>
        <dbReference type="ChEBI" id="CHEBI:58866"/>
        <dbReference type="ChEBI" id="CHEBI:59776"/>
        <dbReference type="EC" id="4.2.1.20"/>
    </reaction>
</comment>
<keyword evidence="4 9" id="KW-0028">Amino-acid biosynthesis</keyword>
<comment type="similarity">
    <text evidence="9 10">Belongs to the TrpA family.</text>
</comment>
<evidence type="ECO:0000256" key="2">
    <source>
        <dbReference type="ARBA" id="ARBA00004733"/>
    </source>
</evidence>
<dbReference type="Proteomes" id="UP000198397">
    <property type="component" value="Unassembled WGS sequence"/>
</dbReference>
<feature type="compositionally biased region" description="Basic and acidic residues" evidence="11">
    <location>
        <begin position="305"/>
        <end position="317"/>
    </location>
</feature>
<dbReference type="InterPro" id="IPR002028">
    <property type="entry name" value="Trp_synthase_suA"/>
</dbReference>
<comment type="function">
    <text evidence="1 9">The alpha subunit is responsible for the aldol cleavage of indoleglycerol phosphate to indole and glyceraldehyde 3-phosphate.</text>
</comment>
<dbReference type="RefSeq" id="WP_089384339.1">
    <property type="nucleotide sequence ID" value="NZ_FZNQ01000005.1"/>
</dbReference>
<evidence type="ECO:0000256" key="9">
    <source>
        <dbReference type="HAMAP-Rule" id="MF_00131"/>
    </source>
</evidence>
<dbReference type="PROSITE" id="PS00167">
    <property type="entry name" value="TRP_SYNTHASE_ALPHA"/>
    <property type="match status" value="1"/>
</dbReference>
<dbReference type="Gene3D" id="3.20.20.70">
    <property type="entry name" value="Aldolase class I"/>
    <property type="match status" value="1"/>
</dbReference>
<organism evidence="12 13">
    <name type="scientific">Halorubrum vacuolatum</name>
    <name type="common">Natronobacterium vacuolatum</name>
    <dbReference type="NCBI Taxonomy" id="63740"/>
    <lineage>
        <taxon>Archaea</taxon>
        <taxon>Methanobacteriati</taxon>
        <taxon>Methanobacteriota</taxon>
        <taxon>Stenosarchaea group</taxon>
        <taxon>Halobacteria</taxon>
        <taxon>Halobacteriales</taxon>
        <taxon>Haloferacaceae</taxon>
        <taxon>Halorubrum</taxon>
    </lineage>
</organism>
<evidence type="ECO:0000256" key="7">
    <source>
        <dbReference type="ARBA" id="ARBA00023239"/>
    </source>
</evidence>
<evidence type="ECO:0000256" key="8">
    <source>
        <dbReference type="ARBA" id="ARBA00049047"/>
    </source>
</evidence>
<keyword evidence="5 9" id="KW-0822">Tryptophan biosynthesis</keyword>
<evidence type="ECO:0000256" key="4">
    <source>
        <dbReference type="ARBA" id="ARBA00022605"/>
    </source>
</evidence>
<dbReference type="InterPro" id="IPR018204">
    <property type="entry name" value="Trp_synthase_alpha_AS"/>
</dbReference>
<feature type="region of interest" description="Disordered" evidence="11">
    <location>
        <begin position="1"/>
        <end position="23"/>
    </location>
</feature>